<keyword evidence="2 8" id="KW-0479">Metal-binding</keyword>
<evidence type="ECO:0000313" key="13">
    <source>
        <dbReference type="Proteomes" id="UP001283361"/>
    </source>
</evidence>
<name>A0AAE1B0X3_9GAST</name>
<dbReference type="PROSITE" id="PS50215">
    <property type="entry name" value="ADAM_MEPRO"/>
    <property type="match status" value="1"/>
</dbReference>
<evidence type="ECO:0000256" key="1">
    <source>
        <dbReference type="ARBA" id="ARBA00022670"/>
    </source>
</evidence>
<evidence type="ECO:0000256" key="7">
    <source>
        <dbReference type="ARBA" id="ARBA00023180"/>
    </source>
</evidence>
<keyword evidence="3" id="KW-0378">Hydrolase</keyword>
<dbReference type="GO" id="GO:0046872">
    <property type="term" value="F:metal ion binding"/>
    <property type="evidence" value="ECO:0007669"/>
    <property type="project" value="UniProtKB-KW"/>
</dbReference>
<dbReference type="Gene3D" id="3.40.390.10">
    <property type="entry name" value="Collagenase (Catalytic Domain)"/>
    <property type="match status" value="1"/>
</dbReference>
<sequence>MSIPTWGRLCSIWHATFFILIWLICMKQSLSTKVHVKYTEHYKSSDEITPEDLVISISNGSLNLGTAHLKRSSFDFNVPVYSLKTGADGKIACIQENLRDIKNVGFYQDVATEAVIQVTTTSGLGGPKPHLVLQGELSLGGQKYTLSPETRHKRDVSTASPSSSPQSPSSTPPASSSSSSSEDSEDDTYELTPESSKASIRKDGLLAAPEIKISLSELITEKPVFLSLHKNQKQSSSSSDAANASPFKQKSATFSFAKKSENGRGSRRMRRQATVIYIDVVAVIDYGAYQRFLGNSASRSEALEALREYYAFVFNGMDLRYQNIPNVNYQIRVRLIKVIVSETREASRFTEDFRVSGTPWDSVNAMSALTSFSEFAVGTGADFLNPYDHSMLFTGYDLSSTTDTGSTLTTTGLAYTSTLCRTDGKSVSVVEDLGGFQSIDTATHELGHSLSAKHDGEENLCRSTDRYIMAGGTYPQTQTNALNPWKFSVCSANYFTTFIADERRSTRGSICLSYPLSISASIPDVSGRLPGQELSPDEQCVQIYGPSSRLCRGSEFGNDICTAMFCYDPSTEGTCFEQTAARGTTCGDGKLCLGGECVEDPRAPSVDENCLFGDQPGAAFSGETCEAFVNDFTGYCYQELVRGRCCSSCKTIHRQVRDCEYGDKVDGCDSRSCPFADTNYLEQCCGTCNYGTPYTTTGTTTGTTTSQDTTTVYPLSTTPIKVTQEPTTSAGCIDNSNILVNGMTCSDVTRTTPSLCYQDSVLAVCCASCEKISSGVQGCEYGDRFPSGCQTVTSCLGLEQSCCDTCRGGGATTEVTTTTAPITTQTPLTCVDSLAIRINGETCEIAVQSDPGMCDVREISNYCCLSCRSTTVTTSTTTTPEITTVTEAPVCRDNPLIQVNRLPCQSAVQDDPSLCYNPNVARDCCFSCSQAHTGVNGCEYGDRYPDTCANLINCTGSVLQCCQTCSGGNNPGGGNNRNTATVKTKSSVSSVVISLVFTSVTIVFYRKDIKLL</sequence>
<feature type="domain" description="Peptidase M12B" evidence="11">
    <location>
        <begin position="276"/>
        <end position="503"/>
    </location>
</feature>
<feature type="region of interest" description="Disordered" evidence="9">
    <location>
        <begin position="148"/>
        <end position="199"/>
    </location>
</feature>
<dbReference type="SUPFAM" id="SSF55486">
    <property type="entry name" value="Metalloproteases ('zincins'), catalytic domain"/>
    <property type="match status" value="1"/>
</dbReference>
<gene>
    <name evidence="12" type="ORF">RRG08_055745</name>
</gene>
<dbReference type="Pfam" id="PF13688">
    <property type="entry name" value="Reprolysin_5"/>
    <property type="match status" value="1"/>
</dbReference>
<comment type="caution">
    <text evidence="12">The sequence shown here is derived from an EMBL/GenBank/DDBJ whole genome shotgun (WGS) entry which is preliminary data.</text>
</comment>
<keyword evidence="1" id="KW-0645">Protease</keyword>
<reference evidence="12" key="1">
    <citation type="journal article" date="2023" name="G3 (Bethesda)">
        <title>A reference genome for the long-term kleptoplast-retaining sea slug Elysia crispata morphotype clarki.</title>
        <authorList>
            <person name="Eastman K.E."/>
            <person name="Pendleton A.L."/>
            <person name="Shaikh M.A."/>
            <person name="Suttiyut T."/>
            <person name="Ogas R."/>
            <person name="Tomko P."/>
            <person name="Gavelis G."/>
            <person name="Widhalm J.R."/>
            <person name="Wisecaver J.H."/>
        </authorList>
    </citation>
    <scope>NUCLEOTIDE SEQUENCE</scope>
    <source>
        <strain evidence="12">ECLA1</strain>
    </source>
</reference>
<dbReference type="InterPro" id="IPR006586">
    <property type="entry name" value="ADAM_Cys-rich"/>
</dbReference>
<evidence type="ECO:0000313" key="12">
    <source>
        <dbReference type="EMBL" id="KAK3796911.1"/>
    </source>
</evidence>
<feature type="compositionally biased region" description="Low complexity" evidence="9">
    <location>
        <begin position="157"/>
        <end position="181"/>
    </location>
</feature>
<dbReference type="EMBL" id="JAWDGP010000832">
    <property type="protein sequence ID" value="KAK3796911.1"/>
    <property type="molecule type" value="Genomic_DNA"/>
</dbReference>
<feature type="signal peptide" evidence="10">
    <location>
        <begin position="1"/>
        <end position="31"/>
    </location>
</feature>
<evidence type="ECO:0000256" key="6">
    <source>
        <dbReference type="ARBA" id="ARBA00023157"/>
    </source>
</evidence>
<dbReference type="InterPro" id="IPR041645">
    <property type="entry name" value="ADAMTS_CR_2"/>
</dbReference>
<keyword evidence="6" id="KW-1015">Disulfide bond</keyword>
<keyword evidence="5" id="KW-0482">Metalloprotease</keyword>
<feature type="binding site" evidence="8">
    <location>
        <position position="444"/>
    </location>
    <ligand>
        <name>Zn(2+)</name>
        <dbReference type="ChEBI" id="CHEBI:29105"/>
        <note>catalytic</note>
    </ligand>
</feature>
<accession>A0AAE1B0X3</accession>
<evidence type="ECO:0000256" key="9">
    <source>
        <dbReference type="SAM" id="MobiDB-lite"/>
    </source>
</evidence>
<keyword evidence="7" id="KW-0325">Glycoprotein</keyword>
<proteinExistence type="predicted"/>
<feature type="active site" evidence="8">
    <location>
        <position position="445"/>
    </location>
</feature>
<evidence type="ECO:0000256" key="8">
    <source>
        <dbReference type="PROSITE-ProRule" id="PRU00276"/>
    </source>
</evidence>
<keyword evidence="13" id="KW-1185">Reference proteome</keyword>
<dbReference type="InterPro" id="IPR024079">
    <property type="entry name" value="MetalloPept_cat_dom_sf"/>
</dbReference>
<dbReference type="Pfam" id="PF17771">
    <property type="entry name" value="ADAMTS_CR_2"/>
    <property type="match status" value="1"/>
</dbReference>
<keyword evidence="4 8" id="KW-0862">Zinc</keyword>
<dbReference type="SMART" id="SM00608">
    <property type="entry name" value="ACR"/>
    <property type="match status" value="1"/>
</dbReference>
<comment type="caution">
    <text evidence="8">Lacks conserved residue(s) required for the propagation of feature annotation.</text>
</comment>
<dbReference type="InterPro" id="IPR001590">
    <property type="entry name" value="Peptidase_M12B"/>
</dbReference>
<evidence type="ECO:0000256" key="10">
    <source>
        <dbReference type="SAM" id="SignalP"/>
    </source>
</evidence>
<feature type="chain" id="PRO_5041975255" description="Peptidase M12B domain-containing protein" evidence="10">
    <location>
        <begin position="32"/>
        <end position="1012"/>
    </location>
</feature>
<evidence type="ECO:0000256" key="2">
    <source>
        <dbReference type="ARBA" id="ARBA00022723"/>
    </source>
</evidence>
<evidence type="ECO:0000256" key="4">
    <source>
        <dbReference type="ARBA" id="ARBA00022833"/>
    </source>
</evidence>
<keyword evidence="10" id="KW-0732">Signal</keyword>
<feature type="binding site" evidence="8">
    <location>
        <position position="448"/>
    </location>
    <ligand>
        <name>Zn(2+)</name>
        <dbReference type="ChEBI" id="CHEBI:29105"/>
        <note>catalytic</note>
    </ligand>
</feature>
<evidence type="ECO:0000256" key="3">
    <source>
        <dbReference type="ARBA" id="ARBA00022801"/>
    </source>
</evidence>
<dbReference type="Gene3D" id="3.40.1620.60">
    <property type="match status" value="1"/>
</dbReference>
<dbReference type="GO" id="GO:0006508">
    <property type="term" value="P:proteolysis"/>
    <property type="evidence" value="ECO:0007669"/>
    <property type="project" value="UniProtKB-KW"/>
</dbReference>
<feature type="binding site" evidence="8">
    <location>
        <position position="454"/>
    </location>
    <ligand>
        <name>Zn(2+)</name>
        <dbReference type="ChEBI" id="CHEBI:29105"/>
        <note>catalytic</note>
    </ligand>
</feature>
<dbReference type="AlphaFoldDB" id="A0AAE1B0X3"/>
<evidence type="ECO:0000259" key="11">
    <source>
        <dbReference type="PROSITE" id="PS50215"/>
    </source>
</evidence>
<organism evidence="12 13">
    <name type="scientific">Elysia crispata</name>
    <name type="common">lettuce slug</name>
    <dbReference type="NCBI Taxonomy" id="231223"/>
    <lineage>
        <taxon>Eukaryota</taxon>
        <taxon>Metazoa</taxon>
        <taxon>Spiralia</taxon>
        <taxon>Lophotrochozoa</taxon>
        <taxon>Mollusca</taxon>
        <taxon>Gastropoda</taxon>
        <taxon>Heterobranchia</taxon>
        <taxon>Euthyneura</taxon>
        <taxon>Panpulmonata</taxon>
        <taxon>Sacoglossa</taxon>
        <taxon>Placobranchoidea</taxon>
        <taxon>Plakobranchidae</taxon>
        <taxon>Elysia</taxon>
    </lineage>
</organism>
<dbReference type="GO" id="GO:0004222">
    <property type="term" value="F:metalloendopeptidase activity"/>
    <property type="evidence" value="ECO:0007669"/>
    <property type="project" value="InterPro"/>
</dbReference>
<evidence type="ECO:0000256" key="5">
    <source>
        <dbReference type="ARBA" id="ARBA00023049"/>
    </source>
</evidence>
<protein>
    <recommendedName>
        <fullName evidence="11">Peptidase M12B domain-containing protein</fullName>
    </recommendedName>
</protein>
<dbReference type="Proteomes" id="UP001283361">
    <property type="component" value="Unassembled WGS sequence"/>
</dbReference>